<dbReference type="GO" id="GO:0005829">
    <property type="term" value="C:cytosol"/>
    <property type="evidence" value="ECO:0007669"/>
    <property type="project" value="TreeGrafter"/>
</dbReference>
<accession>N9ALU0</accession>
<dbReference type="InterPro" id="IPR001365">
    <property type="entry name" value="A_deaminase_dom"/>
</dbReference>
<dbReference type="AlphaFoldDB" id="N9ALU0"/>
<proteinExistence type="inferred from homology"/>
<dbReference type="GO" id="GO:0006146">
    <property type="term" value="P:adenine catabolic process"/>
    <property type="evidence" value="ECO:0007669"/>
    <property type="project" value="UniProtKB-UniRule"/>
</dbReference>
<evidence type="ECO:0000256" key="5">
    <source>
        <dbReference type="HAMAP-Rule" id="MF_01962"/>
    </source>
</evidence>
<feature type="site" description="Important for catalytic activity" evidence="5">
    <location>
        <position position="220"/>
    </location>
</feature>
<evidence type="ECO:0000256" key="2">
    <source>
        <dbReference type="ARBA" id="ARBA00022801"/>
    </source>
</evidence>
<feature type="domain" description="Adenosine deaminase" evidence="6">
    <location>
        <begin position="11"/>
        <end position="330"/>
    </location>
</feature>
<comment type="cofactor">
    <cofactor evidence="5">
        <name>Zn(2+)</name>
        <dbReference type="ChEBI" id="CHEBI:29105"/>
    </cofactor>
    <text evidence="5">Binds 1 zinc ion per subunit.</text>
</comment>
<dbReference type="InterPro" id="IPR032466">
    <property type="entry name" value="Metal_Hydrolase"/>
</dbReference>
<dbReference type="NCBIfam" id="TIGR01430">
    <property type="entry name" value="aden_deam"/>
    <property type="match status" value="1"/>
</dbReference>
<dbReference type="PANTHER" id="PTHR43114:SF6">
    <property type="entry name" value="ADENINE DEAMINASE"/>
    <property type="match status" value="1"/>
</dbReference>
<keyword evidence="2 5" id="KW-0378">Hydrolase</keyword>
<dbReference type="InterPro" id="IPR006330">
    <property type="entry name" value="Ado/ade_deaminase"/>
</dbReference>
<feature type="binding site" evidence="5">
    <location>
        <position position="277"/>
    </location>
    <ligand>
        <name>Zn(2+)</name>
        <dbReference type="ChEBI" id="CHEBI:29105"/>
        <note>catalytic</note>
    </ligand>
</feature>
<protein>
    <recommendedName>
        <fullName evidence="5">Adenine deaminase</fullName>
        <shortName evidence="5">ADE</shortName>
        <ecNumber evidence="5">3.5.4.2</ecNumber>
    </recommendedName>
    <alternativeName>
        <fullName evidence="5">Adenine aminohydrolase</fullName>
        <shortName evidence="5">AAH</shortName>
    </alternativeName>
</protein>
<comment type="caution">
    <text evidence="7">The sequence shown here is derived from an EMBL/GenBank/DDBJ whole genome shotgun (WGS) entry which is preliminary data.</text>
</comment>
<dbReference type="GO" id="GO:0043103">
    <property type="term" value="P:hypoxanthine salvage"/>
    <property type="evidence" value="ECO:0007669"/>
    <property type="project" value="UniProtKB-UniRule"/>
</dbReference>
<dbReference type="GO" id="GO:0008270">
    <property type="term" value="F:zinc ion binding"/>
    <property type="evidence" value="ECO:0007669"/>
    <property type="project" value="UniProtKB-UniRule"/>
</dbReference>
<dbReference type="FunFam" id="3.20.20.140:FF:000039">
    <property type="entry name" value="Adenine deaminase"/>
    <property type="match status" value="1"/>
</dbReference>
<gene>
    <name evidence="7" type="ORF">F955_01442</name>
</gene>
<evidence type="ECO:0000259" key="6">
    <source>
        <dbReference type="Pfam" id="PF00962"/>
    </source>
</evidence>
<keyword evidence="4 5" id="KW-0546">Nucleotide metabolism</keyword>
<dbReference type="RefSeq" id="WP_004892547.1">
    <property type="nucleotide sequence ID" value="NZ_KB849575.1"/>
</dbReference>
<dbReference type="InterPro" id="IPR028892">
    <property type="entry name" value="ADE"/>
</dbReference>
<evidence type="ECO:0000256" key="1">
    <source>
        <dbReference type="ARBA" id="ARBA00022723"/>
    </source>
</evidence>
<dbReference type="GO" id="GO:0000034">
    <property type="term" value="F:adenine deaminase activity"/>
    <property type="evidence" value="ECO:0007669"/>
    <property type="project" value="UniProtKB-UniRule"/>
</dbReference>
<keyword evidence="3 5" id="KW-0862">Zinc</keyword>
<dbReference type="EMBL" id="APPQ01000025">
    <property type="protein sequence ID" value="ENV44650.1"/>
    <property type="molecule type" value="Genomic_DNA"/>
</dbReference>
<dbReference type="HAMAP" id="MF_01962">
    <property type="entry name" value="Adenine_deaminase"/>
    <property type="match status" value="1"/>
</dbReference>
<feature type="binding site" evidence="5">
    <location>
        <position position="278"/>
    </location>
    <ligand>
        <name>substrate</name>
    </ligand>
</feature>
<feature type="binding site" evidence="5">
    <location>
        <position position="196"/>
    </location>
    <ligand>
        <name>Zn(2+)</name>
        <dbReference type="ChEBI" id="CHEBI:29105"/>
        <note>catalytic</note>
    </ligand>
</feature>
<comment type="function">
    <text evidence="5">Catalyzes the hydrolytic deamination of adenine to hypoxanthine. Plays an important role in the purine salvage pathway and in nitrogen catabolism.</text>
</comment>
<comment type="similarity">
    <text evidence="5">Belongs to the metallo-dependent hydrolases superfamily. Adenosine and AMP deaminases family. Adenine deaminase type 2 subfamily.</text>
</comment>
<dbReference type="PATRIC" id="fig|1217988.3.peg.1387"/>
<evidence type="ECO:0000313" key="7">
    <source>
        <dbReference type="EMBL" id="ENV44650.1"/>
    </source>
</evidence>
<dbReference type="PANTHER" id="PTHR43114">
    <property type="entry name" value="ADENINE DEAMINASE"/>
    <property type="match status" value="1"/>
</dbReference>
<organism evidence="7 8">
    <name type="scientific">Acinetobacter schindleri CIP 107287</name>
    <dbReference type="NCBI Taxonomy" id="1217988"/>
    <lineage>
        <taxon>Bacteria</taxon>
        <taxon>Pseudomonadati</taxon>
        <taxon>Pseudomonadota</taxon>
        <taxon>Gammaproteobacteria</taxon>
        <taxon>Moraxellales</taxon>
        <taxon>Moraxellaceae</taxon>
        <taxon>Acinetobacter</taxon>
    </lineage>
</organism>
<name>N9ALU0_9GAMM</name>
<dbReference type="SUPFAM" id="SSF51556">
    <property type="entry name" value="Metallo-dependent hydrolases"/>
    <property type="match status" value="1"/>
</dbReference>
<dbReference type="HOGENOM" id="CLU_039228_7_0_6"/>
<feature type="binding site" evidence="5">
    <location>
        <position position="16"/>
    </location>
    <ligand>
        <name>Zn(2+)</name>
        <dbReference type="ChEBI" id="CHEBI:29105"/>
        <note>catalytic</note>
    </ligand>
</feature>
<reference evidence="7 8" key="1">
    <citation type="submission" date="2013-02" db="EMBL/GenBank/DDBJ databases">
        <title>The Genome Sequence of Acinetobacter schindleri CIP 107287.</title>
        <authorList>
            <consortium name="The Broad Institute Genome Sequencing Platform"/>
            <consortium name="The Broad Institute Genome Sequencing Center for Infectious Disease"/>
            <person name="Cerqueira G."/>
            <person name="Feldgarden M."/>
            <person name="Courvalin P."/>
            <person name="Perichon B."/>
            <person name="Grillot-Courvalin C."/>
            <person name="Clermont D."/>
            <person name="Rocha E."/>
            <person name="Yoon E.-J."/>
            <person name="Nemec A."/>
            <person name="Walker B."/>
            <person name="Young S.K."/>
            <person name="Zeng Q."/>
            <person name="Gargeya S."/>
            <person name="Fitzgerald M."/>
            <person name="Haas B."/>
            <person name="Abouelleil A."/>
            <person name="Alvarado L."/>
            <person name="Arachchi H.M."/>
            <person name="Berlin A.M."/>
            <person name="Chapman S.B."/>
            <person name="Dewar J."/>
            <person name="Goldberg J."/>
            <person name="Griggs A."/>
            <person name="Gujja S."/>
            <person name="Hansen M."/>
            <person name="Howarth C."/>
            <person name="Imamovic A."/>
            <person name="Larimer J."/>
            <person name="McCowan C."/>
            <person name="Murphy C."/>
            <person name="Neiman D."/>
            <person name="Pearson M."/>
            <person name="Priest M."/>
            <person name="Roberts A."/>
            <person name="Saif S."/>
            <person name="Shea T."/>
            <person name="Sisk P."/>
            <person name="Sykes S."/>
            <person name="Wortman J."/>
            <person name="Nusbaum C."/>
            <person name="Birren B."/>
        </authorList>
    </citation>
    <scope>NUCLEOTIDE SEQUENCE [LARGE SCALE GENOMIC DNA]</scope>
    <source>
        <strain evidence="7 8">CIP 107287</strain>
    </source>
</reference>
<feature type="active site" description="Proton donor" evidence="5">
    <location>
        <position position="199"/>
    </location>
</feature>
<feature type="binding site" evidence="5">
    <location>
        <position position="18"/>
    </location>
    <ligand>
        <name>Zn(2+)</name>
        <dbReference type="ChEBI" id="CHEBI:29105"/>
        <note>catalytic</note>
    </ligand>
</feature>
<dbReference type="EC" id="3.5.4.2" evidence="5"/>
<dbReference type="Proteomes" id="UP000018440">
    <property type="component" value="Unassembled WGS sequence"/>
</dbReference>
<evidence type="ECO:0000313" key="8">
    <source>
        <dbReference type="Proteomes" id="UP000018440"/>
    </source>
</evidence>
<evidence type="ECO:0000256" key="4">
    <source>
        <dbReference type="ARBA" id="ARBA00023080"/>
    </source>
</evidence>
<dbReference type="CDD" id="cd01320">
    <property type="entry name" value="ADA"/>
    <property type="match status" value="1"/>
</dbReference>
<dbReference type="Pfam" id="PF00962">
    <property type="entry name" value="A_deaminase"/>
    <property type="match status" value="1"/>
</dbReference>
<evidence type="ECO:0000256" key="3">
    <source>
        <dbReference type="ARBA" id="ARBA00022833"/>
    </source>
</evidence>
<comment type="catalytic activity">
    <reaction evidence="5">
        <text>adenine + H2O + H(+) = hypoxanthine + NH4(+)</text>
        <dbReference type="Rhea" id="RHEA:23688"/>
        <dbReference type="ChEBI" id="CHEBI:15377"/>
        <dbReference type="ChEBI" id="CHEBI:15378"/>
        <dbReference type="ChEBI" id="CHEBI:16708"/>
        <dbReference type="ChEBI" id="CHEBI:17368"/>
        <dbReference type="ChEBI" id="CHEBI:28938"/>
        <dbReference type="EC" id="3.5.4.2"/>
    </reaction>
</comment>
<dbReference type="NCBIfam" id="NF006850">
    <property type="entry name" value="PRK09358.1-6"/>
    <property type="match status" value="1"/>
</dbReference>
<dbReference type="Gene3D" id="3.20.20.140">
    <property type="entry name" value="Metal-dependent hydrolases"/>
    <property type="match status" value="1"/>
</dbReference>
<keyword evidence="1 5" id="KW-0479">Metal-binding</keyword>
<sequence>MNRLELIQAMPKAELHVHIEGTFEPELMFAIAQRNEIAIPYQSVEEVRQAYNFHNLQSFLDIYYAGANVLIHEQDFYDLAWAYFEKCAEDNVVHTEMFFDPQTHTDRGIAFETVLNGLQRACDDAAEKLGITSHLIMCFLRHLSEAAAFETLEQALPYKDQIIGVGLDSSEVGHPPSKFEYVFAKAREAGFLIVAHAGEEGPAEYVWEALDLLKVNRIDHGVRSEEDPALMQRLIAEKMPLTVCPLSNLKLCVVDDMQQHNIRRLLQQGVHVTVNSDDPSYFGGYMNDNFIAIAEALDLSNDELKQLAINSFEASFISEADKANWISKIKVLV</sequence>
<dbReference type="GO" id="GO:0009117">
    <property type="term" value="P:nucleotide metabolic process"/>
    <property type="evidence" value="ECO:0007669"/>
    <property type="project" value="UniProtKB-KW"/>
</dbReference>